<dbReference type="GO" id="GO:0005654">
    <property type="term" value="C:nucleoplasm"/>
    <property type="evidence" value="ECO:0007669"/>
    <property type="project" value="TreeGrafter"/>
</dbReference>
<name>A0A3P8WDG9_CYNSE</name>
<accession>A0A3P8WDG9</accession>
<proteinExistence type="predicted"/>
<dbReference type="AlphaFoldDB" id="A0A3P8WDG9"/>
<dbReference type="Ensembl" id="ENSCSET00000022987.1">
    <property type="protein sequence ID" value="ENSCSEP00000022695.1"/>
    <property type="gene ID" value="ENSCSEG00000014462.1"/>
</dbReference>
<dbReference type="InParanoid" id="A0A3P8WDG9"/>
<dbReference type="InterPro" id="IPR040235">
    <property type="entry name" value="Nicolin-1"/>
</dbReference>
<evidence type="ECO:0000313" key="2">
    <source>
        <dbReference type="Proteomes" id="UP000265120"/>
    </source>
</evidence>
<dbReference type="GeneTree" id="ENSGT00390000001505"/>
<reference evidence="1" key="2">
    <citation type="submission" date="2025-08" db="UniProtKB">
        <authorList>
            <consortium name="Ensembl"/>
        </authorList>
    </citation>
    <scope>IDENTIFICATION</scope>
</reference>
<organism evidence="1 2">
    <name type="scientific">Cynoglossus semilaevis</name>
    <name type="common">Tongue sole</name>
    <dbReference type="NCBI Taxonomy" id="244447"/>
    <lineage>
        <taxon>Eukaryota</taxon>
        <taxon>Metazoa</taxon>
        <taxon>Chordata</taxon>
        <taxon>Craniata</taxon>
        <taxon>Vertebrata</taxon>
        <taxon>Euteleostomi</taxon>
        <taxon>Actinopterygii</taxon>
        <taxon>Neopterygii</taxon>
        <taxon>Teleostei</taxon>
        <taxon>Neoteleostei</taxon>
        <taxon>Acanthomorphata</taxon>
        <taxon>Carangaria</taxon>
        <taxon>Pleuronectiformes</taxon>
        <taxon>Pleuronectoidei</taxon>
        <taxon>Cynoglossidae</taxon>
        <taxon>Cynoglossinae</taxon>
        <taxon>Cynoglossus</taxon>
    </lineage>
</organism>
<dbReference type="PANTHER" id="PTHR31239:SF2">
    <property type="entry name" value="NICOLIN-1"/>
    <property type="match status" value="1"/>
</dbReference>
<dbReference type="STRING" id="244447.ENSCSEP00000022695"/>
<dbReference type="Proteomes" id="UP000265120">
    <property type="component" value="Chromosome 11"/>
</dbReference>
<dbReference type="FunCoup" id="A0A3P8WDG9">
    <property type="interactions" value="659"/>
</dbReference>
<sequence length="223" mass="24999">MCLQEMSGGTAERKMVTCTVKPAIHLQIGEAKSDTAQSGVSVVDVMLPFGKTINIQEITFKNYYTASVTVRLLRKKPGHEAMAKWCTALRNLVLMENPHTEVGSQDYCSISRSKMEVDPDHVTCVRLILRQPSSNWLTFSLDDVQLYPHTEMDPEKEVADWLSDLTLVDQHLDIEGLPDPQMVSSSIQQMWALTQVMQSDQTMASIGRFDVDGSYDIDLISLT</sequence>
<dbReference type="OMA" id="MWVLTEV"/>
<reference evidence="1" key="3">
    <citation type="submission" date="2025-09" db="UniProtKB">
        <authorList>
            <consortium name="Ensembl"/>
        </authorList>
    </citation>
    <scope>IDENTIFICATION</scope>
</reference>
<dbReference type="PANTHER" id="PTHR31239">
    <property type="entry name" value="NICOLIN 1"/>
    <property type="match status" value="1"/>
</dbReference>
<protein>
    <submittedName>
        <fullName evidence="1">Nicolin 1</fullName>
    </submittedName>
</protein>
<keyword evidence="2" id="KW-1185">Reference proteome</keyword>
<evidence type="ECO:0000313" key="1">
    <source>
        <dbReference type="Ensembl" id="ENSCSEP00000022695.1"/>
    </source>
</evidence>
<reference evidence="1 2" key="1">
    <citation type="journal article" date="2014" name="Nat. Genet.">
        <title>Whole-genome sequence of a flatfish provides insights into ZW sex chromosome evolution and adaptation to a benthic lifestyle.</title>
        <authorList>
            <person name="Chen S."/>
            <person name="Zhang G."/>
            <person name="Shao C."/>
            <person name="Huang Q."/>
            <person name="Liu G."/>
            <person name="Zhang P."/>
            <person name="Song W."/>
            <person name="An N."/>
            <person name="Chalopin D."/>
            <person name="Volff J.N."/>
            <person name="Hong Y."/>
            <person name="Li Q."/>
            <person name="Sha Z."/>
            <person name="Zhou H."/>
            <person name="Xie M."/>
            <person name="Yu Q."/>
            <person name="Liu Y."/>
            <person name="Xiang H."/>
            <person name="Wang N."/>
            <person name="Wu K."/>
            <person name="Yang C."/>
            <person name="Zhou Q."/>
            <person name="Liao X."/>
            <person name="Yang L."/>
            <person name="Hu Q."/>
            <person name="Zhang J."/>
            <person name="Meng L."/>
            <person name="Jin L."/>
            <person name="Tian Y."/>
            <person name="Lian J."/>
            <person name="Yang J."/>
            <person name="Miao G."/>
            <person name="Liu S."/>
            <person name="Liang Z."/>
            <person name="Yan F."/>
            <person name="Li Y."/>
            <person name="Sun B."/>
            <person name="Zhang H."/>
            <person name="Zhang J."/>
            <person name="Zhu Y."/>
            <person name="Du M."/>
            <person name="Zhao Y."/>
            <person name="Schartl M."/>
            <person name="Tang Q."/>
            <person name="Wang J."/>
        </authorList>
    </citation>
    <scope>NUCLEOTIDE SEQUENCE</scope>
</reference>